<dbReference type="Pfam" id="PF13579">
    <property type="entry name" value="Glyco_trans_4_4"/>
    <property type="match status" value="1"/>
</dbReference>
<keyword evidence="1 5" id="KW-0328">Glycosyltransferase</keyword>
<dbReference type="GO" id="GO:0016757">
    <property type="term" value="F:glycosyltransferase activity"/>
    <property type="evidence" value="ECO:0007669"/>
    <property type="project" value="UniProtKB-KW"/>
</dbReference>
<name>A0ABV9TFE2_9MICC</name>
<dbReference type="PANTHER" id="PTHR45947">
    <property type="entry name" value="SULFOQUINOVOSYL TRANSFERASE SQD2"/>
    <property type="match status" value="1"/>
</dbReference>
<organism evidence="5 6">
    <name type="scientific">Kocuria oceani</name>
    <dbReference type="NCBI Taxonomy" id="988827"/>
    <lineage>
        <taxon>Bacteria</taxon>
        <taxon>Bacillati</taxon>
        <taxon>Actinomycetota</taxon>
        <taxon>Actinomycetes</taxon>
        <taxon>Micrococcales</taxon>
        <taxon>Micrococcaceae</taxon>
        <taxon>Kocuria</taxon>
    </lineage>
</organism>
<protein>
    <submittedName>
        <fullName evidence="5">Glycosyltransferase</fullName>
        <ecNumber evidence="5">2.4.-.-</ecNumber>
    </submittedName>
</protein>
<comment type="caution">
    <text evidence="5">The sequence shown here is derived from an EMBL/GenBank/DDBJ whole genome shotgun (WGS) entry which is preliminary data.</text>
</comment>
<dbReference type="Gene3D" id="3.40.50.2000">
    <property type="entry name" value="Glycogen Phosphorylase B"/>
    <property type="match status" value="2"/>
</dbReference>
<dbReference type="EMBL" id="JBHSIW010000002">
    <property type="protein sequence ID" value="MFC4902279.1"/>
    <property type="molecule type" value="Genomic_DNA"/>
</dbReference>
<evidence type="ECO:0000313" key="6">
    <source>
        <dbReference type="Proteomes" id="UP001595797"/>
    </source>
</evidence>
<dbReference type="SUPFAM" id="SSF53756">
    <property type="entry name" value="UDP-Glycosyltransferase/glycogen phosphorylase"/>
    <property type="match status" value="1"/>
</dbReference>
<dbReference type="Proteomes" id="UP001595797">
    <property type="component" value="Unassembled WGS sequence"/>
</dbReference>
<accession>A0ABV9TFE2</accession>
<feature type="domain" description="Glycosyltransferase subfamily 4-like N-terminal" evidence="4">
    <location>
        <begin position="17"/>
        <end position="168"/>
    </location>
</feature>
<keyword evidence="6" id="KW-1185">Reference proteome</keyword>
<evidence type="ECO:0000259" key="4">
    <source>
        <dbReference type="Pfam" id="PF13579"/>
    </source>
</evidence>
<evidence type="ECO:0000256" key="2">
    <source>
        <dbReference type="ARBA" id="ARBA00022679"/>
    </source>
</evidence>
<dbReference type="InterPro" id="IPR028098">
    <property type="entry name" value="Glyco_trans_4-like_N"/>
</dbReference>
<dbReference type="Pfam" id="PF00534">
    <property type="entry name" value="Glycos_transf_1"/>
    <property type="match status" value="1"/>
</dbReference>
<dbReference type="PANTHER" id="PTHR45947:SF14">
    <property type="entry name" value="SLL1723 PROTEIN"/>
    <property type="match status" value="1"/>
</dbReference>
<dbReference type="InterPro" id="IPR001296">
    <property type="entry name" value="Glyco_trans_1"/>
</dbReference>
<evidence type="ECO:0000259" key="3">
    <source>
        <dbReference type="Pfam" id="PF00534"/>
    </source>
</evidence>
<dbReference type="InterPro" id="IPR050194">
    <property type="entry name" value="Glycosyltransferase_grp1"/>
</dbReference>
<evidence type="ECO:0000313" key="5">
    <source>
        <dbReference type="EMBL" id="MFC4902279.1"/>
    </source>
</evidence>
<sequence length="382" mass="41161">MKILHVVTYISPDGAYGGPVRVAINQAKVLTELGHDVVVAAAAGGFEGSLPAEFDGFPVRLFPARRLVPKSGFAGLTSLGLLRWLAHAVRGADVVHVHMARDMVTLPAAAIALLRNKPLVVQTHGMIAPTKHPLARPLDCTITNPILHRSSTVLYLTEVERGDLIARSSKTLTLQQLANGVVAGNYLAGEQLTGANPRPEVLFLARLHERKRPLFLVESAAQLANHWPSARWRIVGPDEGEGAKVEAAILAQNLTEVMEWEGAMDPSYTLMRMQEASIYVLPAVQEPFGMTALEAMAIGLPVVVTESCGLAPVVRKNHAGIVCGDSQHEVTQAIDTLLRNPNLRIAMGKHARKAVENQYSMQAIGKRLLKVYGDATGHKVAA</sequence>
<reference evidence="6" key="1">
    <citation type="journal article" date="2019" name="Int. J. Syst. Evol. Microbiol.">
        <title>The Global Catalogue of Microorganisms (GCM) 10K type strain sequencing project: providing services to taxonomists for standard genome sequencing and annotation.</title>
        <authorList>
            <consortium name="The Broad Institute Genomics Platform"/>
            <consortium name="The Broad Institute Genome Sequencing Center for Infectious Disease"/>
            <person name="Wu L."/>
            <person name="Ma J."/>
        </authorList>
    </citation>
    <scope>NUCLEOTIDE SEQUENCE [LARGE SCALE GENOMIC DNA]</scope>
    <source>
        <strain evidence="6">CGMCC 4.6946</strain>
    </source>
</reference>
<proteinExistence type="predicted"/>
<keyword evidence="2 5" id="KW-0808">Transferase</keyword>
<gene>
    <name evidence="5" type="ORF">ACFPCS_01700</name>
</gene>
<dbReference type="RefSeq" id="WP_277552180.1">
    <property type="nucleotide sequence ID" value="NZ_JARAMH010000023.1"/>
</dbReference>
<evidence type="ECO:0000256" key="1">
    <source>
        <dbReference type="ARBA" id="ARBA00022676"/>
    </source>
</evidence>
<dbReference type="EC" id="2.4.-.-" evidence="5"/>
<feature type="domain" description="Glycosyl transferase family 1" evidence="3">
    <location>
        <begin position="197"/>
        <end position="353"/>
    </location>
</feature>